<evidence type="ECO:0000256" key="1">
    <source>
        <dbReference type="ARBA" id="ARBA00003416"/>
    </source>
</evidence>
<dbReference type="EMBL" id="CVRY01000006">
    <property type="protein sequence ID" value="CRL64038.1"/>
    <property type="molecule type" value="Genomic_DNA"/>
</dbReference>
<proteinExistence type="inferred from homology"/>
<evidence type="ECO:0000256" key="2">
    <source>
        <dbReference type="ARBA" id="ARBA00009840"/>
    </source>
</evidence>
<feature type="transmembrane region" description="Helical" evidence="6">
    <location>
        <begin position="6"/>
        <end position="27"/>
    </location>
</feature>
<dbReference type="RefSeq" id="WP_072064500.1">
    <property type="nucleotide sequence ID" value="NZ_CVRY01000006.1"/>
</dbReference>
<dbReference type="AlphaFoldDB" id="A0A0G4QDQ2"/>
<keyword evidence="6" id="KW-1133">Transmembrane helix</keyword>
<evidence type="ECO:0000256" key="5">
    <source>
        <dbReference type="SAM" id="Coils"/>
    </source>
</evidence>
<gene>
    <name evidence="7" type="primary">rmuC</name>
    <name evidence="7" type="ORF">BN1804_02780</name>
</gene>
<keyword evidence="6" id="KW-0472">Membrane</keyword>
<dbReference type="InterPro" id="IPR003798">
    <property type="entry name" value="DNA_recombination_RmuC"/>
</dbReference>
<evidence type="ECO:0000313" key="7">
    <source>
        <dbReference type="EMBL" id="CRL64038.1"/>
    </source>
</evidence>
<reference evidence="8" key="1">
    <citation type="submission" date="2015-06" db="EMBL/GenBank/DDBJ databases">
        <authorList>
            <person name="Urmite Genomes"/>
        </authorList>
    </citation>
    <scope>NUCLEOTIDE SEQUENCE [LARGE SCALE GENOMIC DNA]</scope>
    <source>
        <strain evidence="8">CSUR P1867</strain>
    </source>
</reference>
<dbReference type="PANTHER" id="PTHR30563:SF0">
    <property type="entry name" value="DNA RECOMBINATION PROTEIN RMUC"/>
    <property type="match status" value="1"/>
</dbReference>
<comment type="function">
    <text evidence="1">Involved in DNA recombination.</text>
</comment>
<evidence type="ECO:0000256" key="3">
    <source>
        <dbReference type="ARBA" id="ARBA00023054"/>
    </source>
</evidence>
<sequence length="446" mass="50641">MDIQLLYGIIGLLGGVLVGGALVWWSIQQRLSDKETMLRENHTQLAIAQEKAMIIPSLQQHIEQLEQELRAQREIITSQEAELREVTTRWEESRISAEEKQRLLINSEQRLATQFENLANRIFEQSGRKAEELNRQGLTHLLSPFREQLESFRRQVQDGFGQEARERHTLVHEIRQLQQLNVKMAQEAVNLTNALKGDNKVQGNWGETVLARILESSGLREGHEFETQVSIRHENGGRYQPDVIVHLPHGRDVIIDAKMSLVAYEKYFSSDNDSERKQALYAHVNSIKAHIKGLSVKDYHKLPGVTSLDYVLMFIPIEPAYLVAIGHSPDLLEEALKNNIMLVGPSTLLVALRTIAALWRYEYQSQNAQEIADRAAKMYDKLRLFVDDMQGLGNSIQKAQSGYLLAMKKLSEGRGNLISQAEGFKSLGVEIKKTIDDDLIEKSASD</sequence>
<name>A0A0G4QDQ2_9GAMM</name>
<evidence type="ECO:0000256" key="6">
    <source>
        <dbReference type="SAM" id="Phobius"/>
    </source>
</evidence>
<dbReference type="GO" id="GO:0006310">
    <property type="term" value="P:DNA recombination"/>
    <property type="evidence" value="ECO:0007669"/>
    <property type="project" value="UniProtKB-KW"/>
</dbReference>
<dbReference type="Pfam" id="PF02646">
    <property type="entry name" value="RmuC"/>
    <property type="match status" value="1"/>
</dbReference>
<protein>
    <submittedName>
        <fullName evidence="7">DNA recombination protein RmuC</fullName>
    </submittedName>
</protein>
<comment type="similarity">
    <text evidence="2">Belongs to the RmuC family.</text>
</comment>
<dbReference type="Proteomes" id="UP000183920">
    <property type="component" value="Unassembled WGS sequence"/>
</dbReference>
<accession>A0A0G4QDQ2</accession>
<keyword evidence="6" id="KW-0812">Transmembrane</keyword>
<evidence type="ECO:0000256" key="4">
    <source>
        <dbReference type="ARBA" id="ARBA00023172"/>
    </source>
</evidence>
<organism evidence="7 8">
    <name type="scientific">Proteus penneri</name>
    <dbReference type="NCBI Taxonomy" id="102862"/>
    <lineage>
        <taxon>Bacteria</taxon>
        <taxon>Pseudomonadati</taxon>
        <taxon>Pseudomonadota</taxon>
        <taxon>Gammaproteobacteria</taxon>
        <taxon>Enterobacterales</taxon>
        <taxon>Morganellaceae</taxon>
        <taxon>Proteus</taxon>
    </lineage>
</organism>
<dbReference type="PANTHER" id="PTHR30563">
    <property type="entry name" value="DNA RECOMBINATION PROTEIN RMUC"/>
    <property type="match status" value="1"/>
</dbReference>
<keyword evidence="4" id="KW-0233">DNA recombination</keyword>
<evidence type="ECO:0000313" key="8">
    <source>
        <dbReference type="Proteomes" id="UP000183920"/>
    </source>
</evidence>
<keyword evidence="3 5" id="KW-0175">Coiled coil</keyword>
<feature type="coiled-coil region" evidence="5">
    <location>
        <begin position="55"/>
        <end position="82"/>
    </location>
</feature>